<dbReference type="EMBL" id="JANRMS010001792">
    <property type="protein sequence ID" value="KAJ3526117.1"/>
    <property type="molecule type" value="Genomic_DNA"/>
</dbReference>
<evidence type="ECO:0000313" key="1">
    <source>
        <dbReference type="EMBL" id="KAJ3526117.1"/>
    </source>
</evidence>
<name>A0ACC1RT95_9HYPO</name>
<reference evidence="1" key="1">
    <citation type="submission" date="2022-08" db="EMBL/GenBank/DDBJ databases">
        <title>Genome Sequence of Fusarium decemcellulare.</title>
        <authorList>
            <person name="Buettner E."/>
        </authorList>
    </citation>
    <scope>NUCLEOTIDE SEQUENCE</scope>
    <source>
        <strain evidence="1">Babe19</strain>
    </source>
</reference>
<organism evidence="1 2">
    <name type="scientific">Fusarium decemcellulare</name>
    <dbReference type="NCBI Taxonomy" id="57161"/>
    <lineage>
        <taxon>Eukaryota</taxon>
        <taxon>Fungi</taxon>
        <taxon>Dikarya</taxon>
        <taxon>Ascomycota</taxon>
        <taxon>Pezizomycotina</taxon>
        <taxon>Sordariomycetes</taxon>
        <taxon>Hypocreomycetidae</taxon>
        <taxon>Hypocreales</taxon>
        <taxon>Nectriaceae</taxon>
        <taxon>Fusarium</taxon>
        <taxon>Fusarium decemcellulare species complex</taxon>
    </lineage>
</organism>
<accession>A0ACC1RT95</accession>
<evidence type="ECO:0000313" key="2">
    <source>
        <dbReference type="Proteomes" id="UP001148629"/>
    </source>
</evidence>
<proteinExistence type="predicted"/>
<dbReference type="Proteomes" id="UP001148629">
    <property type="component" value="Unassembled WGS sequence"/>
</dbReference>
<gene>
    <name evidence="1" type="ORF">NM208_g11341</name>
</gene>
<comment type="caution">
    <text evidence="1">The sequence shown here is derived from an EMBL/GenBank/DDBJ whole genome shotgun (WGS) entry which is preliminary data.</text>
</comment>
<protein>
    <submittedName>
        <fullName evidence="1">Uncharacterized protein</fullName>
    </submittedName>
</protein>
<keyword evidence="2" id="KW-1185">Reference proteome</keyword>
<sequence>MDFDDTYTAPVGEEPRFILCFDYGTTFTGVAWALRNGRDQPTLNDIHVVNNWSPDYVQDKVHSLYTYSPDQGQRWGWDIESNQYVIRRPKLELPEPSPINALKKLKRTVQYAQILHDAIREGAQPPVHVTKSPFDVTKDYLSEVALAARKSIEASRPPHQLRDFPIDIVVTHPVQWDERAKNLTWKAVHAAFRYGFPRSTLGVARLITESEACAQYTLEAAKVEDIMDIQEGQCFVVVDAGGGTVDLVSYLVTSLSPFEPTRIENVDVTGDGCGATRIDDYFLFEYLPQVLREEYQLLAPGVLDGRDHSGSQVVLSKGLQTILRRFEVIKQRFAGPQAQGQPEHYEVLDLPDGFGNRNEPSRGIRDGQLLISSTALKYMFDLSVSKILDLVRYQLTMVESEGHRAAAIFLSGGFSESPYLRSRVKDWAAVARGGVIMGLGDGLEHRQAPICLSSPYHVGAVLAERWAEFAHDQEQRYSDTYDGLLRANKNIKWLVSKGDLINGQRFVRQRIVKKLAKRSNLAGRLLVVFDSWDYVGGQNADGPPTSLEETTKVVGGRIGRGVRQIVPIDYDLPEPKKSQWTSGGSEGYYQIDLDLEITINQNNTTIELLTGGRAQFGDAGRSLKIHHHPFNTSATDSYV</sequence>